<feature type="compositionally biased region" description="Basic and acidic residues" evidence="1">
    <location>
        <begin position="15"/>
        <end position="27"/>
    </location>
</feature>
<gene>
    <name evidence="2" type="ORF">N0B31_15810</name>
</gene>
<dbReference type="EMBL" id="CP104003">
    <property type="protein sequence ID" value="UWM53597.1"/>
    <property type="molecule type" value="Genomic_DNA"/>
</dbReference>
<protein>
    <submittedName>
        <fullName evidence="2">DUF1684 domain-containing protein</fullName>
    </submittedName>
</protein>
<dbReference type="InterPro" id="IPR012467">
    <property type="entry name" value="DUF1684"/>
</dbReference>
<evidence type="ECO:0000313" key="3">
    <source>
        <dbReference type="Proteomes" id="UP001057580"/>
    </source>
</evidence>
<feature type="compositionally biased region" description="Acidic residues" evidence="1">
    <location>
        <begin position="1"/>
        <end position="14"/>
    </location>
</feature>
<accession>A0A9E7UA30</accession>
<dbReference type="AlphaFoldDB" id="A0A9E7UA30"/>
<keyword evidence="3" id="KW-1185">Reference proteome</keyword>
<sequence length="190" mass="21455">MSETDVDTAEWEEELEHHRHEKDHFFAEHPQSPIPDDEKDAFDGLSYYPPDPDYRVEATLEPVDDDDTFEMEMTAGHPVEYVRVARLTFDLAGEERDLYAYEQAGDESGETLFVPFRDATSGEETYGAGRYIELHPRDPDDLLVNGGTVPLDFNLAYSPFCAYNEAFACPIPPAENTLEVAVEAGEKLLD</sequence>
<dbReference type="Gene3D" id="6.10.250.1680">
    <property type="match status" value="1"/>
</dbReference>
<dbReference type="Pfam" id="PF07920">
    <property type="entry name" value="DUF1684"/>
    <property type="match status" value="1"/>
</dbReference>
<dbReference type="PANTHER" id="PTHR41913">
    <property type="entry name" value="DUF1684 DOMAIN-CONTAINING PROTEIN"/>
    <property type="match status" value="1"/>
</dbReference>
<reference evidence="2" key="1">
    <citation type="submission" date="2022-09" db="EMBL/GenBank/DDBJ databases">
        <title>Diverse halophilic archaea isolated from saline environments.</title>
        <authorList>
            <person name="Cui H.-L."/>
        </authorList>
    </citation>
    <scope>NUCLEOTIDE SEQUENCE</scope>
    <source>
        <strain evidence="2">ZS-35-S2</strain>
    </source>
</reference>
<organism evidence="2 3">
    <name type="scientific">Salinirubellus salinus</name>
    <dbReference type="NCBI Taxonomy" id="1364945"/>
    <lineage>
        <taxon>Archaea</taxon>
        <taxon>Methanobacteriati</taxon>
        <taxon>Methanobacteriota</taxon>
        <taxon>Stenosarchaea group</taxon>
        <taxon>Halobacteria</taxon>
        <taxon>Halobacteriales</taxon>
        <taxon>Natronomonadaceae</taxon>
        <taxon>Salinirubellus</taxon>
    </lineage>
</organism>
<evidence type="ECO:0000313" key="2">
    <source>
        <dbReference type="EMBL" id="UWM53597.1"/>
    </source>
</evidence>
<name>A0A9E7UA30_9EURY</name>
<dbReference type="RefSeq" id="WP_260592591.1">
    <property type="nucleotide sequence ID" value="NZ_CP104003.1"/>
</dbReference>
<dbReference type="KEGG" id="ssai:N0B31_15810"/>
<evidence type="ECO:0000256" key="1">
    <source>
        <dbReference type="SAM" id="MobiDB-lite"/>
    </source>
</evidence>
<dbReference type="Proteomes" id="UP001057580">
    <property type="component" value="Chromosome"/>
</dbReference>
<dbReference type="GeneID" id="74943918"/>
<dbReference type="PANTHER" id="PTHR41913:SF1">
    <property type="entry name" value="DUF1684 DOMAIN-CONTAINING PROTEIN"/>
    <property type="match status" value="1"/>
</dbReference>
<proteinExistence type="predicted"/>
<feature type="region of interest" description="Disordered" evidence="1">
    <location>
        <begin position="1"/>
        <end position="50"/>
    </location>
</feature>